<organism evidence="23 24">
    <name type="scientific">Apatococcus lobatus</name>
    <dbReference type="NCBI Taxonomy" id="904363"/>
    <lineage>
        <taxon>Eukaryota</taxon>
        <taxon>Viridiplantae</taxon>
        <taxon>Chlorophyta</taxon>
        <taxon>core chlorophytes</taxon>
        <taxon>Trebouxiophyceae</taxon>
        <taxon>Chlorellales</taxon>
        <taxon>Chlorellaceae</taxon>
        <taxon>Apatococcus</taxon>
    </lineage>
</organism>
<feature type="domain" description="ABC transporter" evidence="21">
    <location>
        <begin position="431"/>
        <end position="665"/>
    </location>
</feature>
<evidence type="ECO:0000256" key="19">
    <source>
        <dbReference type="SAM" id="Phobius"/>
    </source>
</evidence>
<dbReference type="CDD" id="cd18582">
    <property type="entry name" value="ABC_6TM_ATM1_ABCB7"/>
    <property type="match status" value="1"/>
</dbReference>
<evidence type="ECO:0000259" key="21">
    <source>
        <dbReference type="PROSITE" id="PS50893"/>
    </source>
</evidence>
<dbReference type="GO" id="GO:0004674">
    <property type="term" value="F:protein serine/threonine kinase activity"/>
    <property type="evidence" value="ECO:0007669"/>
    <property type="project" value="UniProtKB-KW"/>
</dbReference>
<evidence type="ECO:0000256" key="8">
    <source>
        <dbReference type="ARBA" id="ARBA00022840"/>
    </source>
</evidence>
<evidence type="ECO:0000256" key="3">
    <source>
        <dbReference type="ARBA" id="ARBA00022527"/>
    </source>
</evidence>
<accession>A0AAW1R206</accession>
<feature type="compositionally biased region" description="Basic and acidic residues" evidence="18">
    <location>
        <begin position="390"/>
        <end position="402"/>
    </location>
</feature>
<reference evidence="23 24" key="1">
    <citation type="journal article" date="2024" name="Nat. Commun.">
        <title>Phylogenomics reveals the evolutionary origins of lichenization in chlorophyte algae.</title>
        <authorList>
            <person name="Puginier C."/>
            <person name="Libourel C."/>
            <person name="Otte J."/>
            <person name="Skaloud P."/>
            <person name="Haon M."/>
            <person name="Grisel S."/>
            <person name="Petersen M."/>
            <person name="Berrin J.G."/>
            <person name="Delaux P.M."/>
            <person name="Dal Grande F."/>
            <person name="Keller J."/>
        </authorList>
    </citation>
    <scope>NUCLEOTIDE SEQUENCE [LARGE SCALE GENOMIC DNA]</scope>
    <source>
        <strain evidence="23 24">SAG 2145</strain>
    </source>
</reference>
<dbReference type="InterPro" id="IPR000719">
    <property type="entry name" value="Prot_kinase_dom"/>
</dbReference>
<evidence type="ECO:0000256" key="9">
    <source>
        <dbReference type="ARBA" id="ARBA00022989"/>
    </source>
</evidence>
<dbReference type="SMART" id="SM00382">
    <property type="entry name" value="AAA"/>
    <property type="match status" value="1"/>
</dbReference>
<dbReference type="Pfam" id="PF00069">
    <property type="entry name" value="Pkinase"/>
    <property type="match status" value="1"/>
</dbReference>
<comment type="similarity">
    <text evidence="12">Belongs to the protein kinase superfamily. STE Ser/Thr protein kinase family. MAP kinase kinase subfamily.</text>
</comment>
<dbReference type="InterPro" id="IPR036640">
    <property type="entry name" value="ABC1_TM_sf"/>
</dbReference>
<dbReference type="GO" id="GO:0005743">
    <property type="term" value="C:mitochondrial inner membrane"/>
    <property type="evidence" value="ECO:0007669"/>
    <property type="project" value="TreeGrafter"/>
</dbReference>
<dbReference type="SUPFAM" id="SSF52540">
    <property type="entry name" value="P-loop containing nucleoside triphosphate hydrolases"/>
    <property type="match status" value="1"/>
</dbReference>
<evidence type="ECO:0000256" key="2">
    <source>
        <dbReference type="ARBA" id="ARBA00022448"/>
    </source>
</evidence>
<dbReference type="SUPFAM" id="SSF90123">
    <property type="entry name" value="ABC transporter transmembrane region"/>
    <property type="match status" value="1"/>
</dbReference>
<dbReference type="Gene3D" id="1.20.1560.10">
    <property type="entry name" value="ABC transporter type 1, transmembrane domain"/>
    <property type="match status" value="1"/>
</dbReference>
<feature type="binding site" evidence="17">
    <location>
        <position position="804"/>
    </location>
    <ligand>
        <name>ATP</name>
        <dbReference type="ChEBI" id="CHEBI:30616"/>
    </ligand>
</feature>
<evidence type="ECO:0000256" key="10">
    <source>
        <dbReference type="ARBA" id="ARBA00023136"/>
    </source>
</evidence>
<name>A0AAW1R206_9CHLO</name>
<dbReference type="PROSITE" id="PS50929">
    <property type="entry name" value="ABC_TM1F"/>
    <property type="match status" value="1"/>
</dbReference>
<feature type="transmembrane region" description="Helical" evidence="19">
    <location>
        <begin position="297"/>
        <end position="318"/>
    </location>
</feature>
<sequence length="1564" mass="167449">MQHQGSNGSASLPTSPEEGVYGRAANPDPGPRSLPPPPKGSGLLQVLPYLARLAATDPQLYWRLGVASVLLIISKAAGLIAPFYFKSAIDCLGDGASKAAIGAATAALLWSGFCRVVNGIAKEVQHPIFTPVSQAAGRRVAYHTFSHVLDLDLAFHLERRTGTLTRILERGTRAVAMVFRAVVFTFIPTFVELVLVCGLLARTFRPLVSIMVVATFVAYVTWTLYMTTAATEARKQVLKLDNLYTNKAVDALLNYETVKLFNNEALEVSQYDEYLVGYQKASVENEKIYAALNGGQSVILAMGLTSILIAAATSAGTFTAGDLVMAQGLLLQLWGPLSFLGWFYRELRQSLVDMEAFFGILSQTTNLPDGSRPLPASSNLAAPASSSHLWDGHHSTAHDRHQGSHAAAEGMPPSSSNGRTASAASNKGLRVELKDVRFAYNSGREVLKGINLTIEPGQSVAFVGGSGSGKSTVLKLLMRLYDVSSGTVHVNGVDVRELKQSSYRSAVAVVPQDTVLFNDTILRNVAYGRPQASNDEIVQAAEMARLGESIGRMPEGYNTMAGERGLKLSGGEKSRVAIARAFLRNPRLLICDEATAALDTVTEQAIMRSLNELAEGRTCVFVAHRLSTIQGCDKIVVMSEGHVAEVGSHEELMAAGHMYYSMWESQAAADANAEKCVPCELAGGQMAKRRPALAPISVPQSTRESYDLSSTVFKHEGATVSDSRGGPGRSSVDEWQCFDRDIHALGVRKSPRKVPASAATNDAEKELYNLKFEDLKEVALLGRGSSGVVRKVHHGPTGKDLVLKVIQFDTRQEQVRKQVSMELRTLAEANHRSIVRFYQSFLNDGAVVIVMEHMDAGSMADVLQKHRSISEPYLAQIALQAVEGLQYLHKDRRIIHRDIKPSNLLMNSAGRLKIADFGVSGQLANSVSKCQTWVGTVTYMSPERIKGDAYGFASDSWSLGLSLLEFALGHFPYASPGVAQGVGLSFWELMDFIVAESPPQLSPGEWSPEFCHFLNCCLQKDPRLRWSASQLLQHSWLLEAQHSCTDLADLVHPLAPSPSEHGDHQPSEGASPWGTLTPSPSIGQPSSNPSPTHSNGHGAHAPHGLSAGWGSGTISSPGDDAACWPLESISAGIVDQYSEPPLLTLPPRRMGTRPQPRLSPKSQNDAAETSCFPHAGYGHVSSDAGLARHQNEGRSTLIMPSQRMPLPAVGAGSGGNTPSSSSSGSSSSRSDLMSTGAGGYRPDGSRAKGITAGALLSSPPFAKSRAALQQSRQSGLQGQSPTRPSSSLGAPAQSPTAPPILPGDSLERTLSGRHASISLRAPAVRSPSDGMGTVNFQQSIPAASILDRISAQQHASPACMQNGSERPDESLRRLSGPMHGNWLDSGPSSQDAGPCKLGQRSSQTEGRKLLSPPSRIMAKRVSGPAQEDVCLQRQPSGLGSHWNSVQQSPISLPKEDVSLQRQVSELGNCRDSMRQQSFSQQDLSEGCSRSLSQKQMHHAQQAELPARALNGSLKNGGDAANHLQLADALGSMVVQDGPLARGLSGHDLTAVAKPAKRSLFGFRR</sequence>
<dbReference type="FunFam" id="3.40.50.300:FF:000287">
    <property type="entry name" value="Multidrug ABC transporter ATP-binding protein"/>
    <property type="match status" value="1"/>
</dbReference>
<dbReference type="InterPro" id="IPR011527">
    <property type="entry name" value="ABC1_TM_dom"/>
</dbReference>
<evidence type="ECO:0000259" key="22">
    <source>
        <dbReference type="PROSITE" id="PS50929"/>
    </source>
</evidence>
<evidence type="ECO:0000256" key="1">
    <source>
        <dbReference type="ARBA" id="ARBA00004141"/>
    </source>
</evidence>
<keyword evidence="5 19" id="KW-0812">Transmembrane</keyword>
<keyword evidence="7" id="KW-0418">Kinase</keyword>
<dbReference type="InterPro" id="IPR027417">
    <property type="entry name" value="P-loop_NTPase"/>
</dbReference>
<feature type="transmembrane region" description="Helical" evidence="19">
    <location>
        <begin position="207"/>
        <end position="225"/>
    </location>
</feature>
<evidence type="ECO:0000256" key="15">
    <source>
        <dbReference type="ARBA" id="ARBA00049299"/>
    </source>
</evidence>
<dbReference type="PANTHER" id="PTHR24221:SF470">
    <property type="entry name" value="MITOCHONDRIAL ABC TRANSPORTER ATM"/>
    <property type="match status" value="1"/>
</dbReference>
<dbReference type="PROSITE" id="PS00211">
    <property type="entry name" value="ABC_TRANSPORTER_1"/>
    <property type="match status" value="1"/>
</dbReference>
<comment type="catalytic activity">
    <reaction evidence="16">
        <text>L-tyrosyl-[protein] + ATP = O-phospho-L-tyrosyl-[protein] + ADP + H(+)</text>
        <dbReference type="Rhea" id="RHEA:10596"/>
        <dbReference type="Rhea" id="RHEA-COMP:10136"/>
        <dbReference type="Rhea" id="RHEA-COMP:20101"/>
        <dbReference type="ChEBI" id="CHEBI:15378"/>
        <dbReference type="ChEBI" id="CHEBI:30616"/>
        <dbReference type="ChEBI" id="CHEBI:46858"/>
        <dbReference type="ChEBI" id="CHEBI:61978"/>
        <dbReference type="ChEBI" id="CHEBI:456216"/>
        <dbReference type="EC" id="2.7.12.2"/>
    </reaction>
</comment>
<dbReference type="PROSITE" id="PS50893">
    <property type="entry name" value="ABC_TRANSPORTER_2"/>
    <property type="match status" value="1"/>
</dbReference>
<dbReference type="SMART" id="SM00220">
    <property type="entry name" value="S_TKc"/>
    <property type="match status" value="1"/>
</dbReference>
<dbReference type="Gene3D" id="3.40.50.300">
    <property type="entry name" value="P-loop containing nucleotide triphosphate hydrolases"/>
    <property type="match status" value="1"/>
</dbReference>
<dbReference type="InterPro" id="IPR011009">
    <property type="entry name" value="Kinase-like_dom_sf"/>
</dbReference>
<protein>
    <recommendedName>
        <fullName evidence="13">mitogen-activated protein kinase kinase</fullName>
        <ecNumber evidence="13">2.7.12.2</ecNumber>
    </recommendedName>
</protein>
<dbReference type="GO" id="GO:0006879">
    <property type="term" value="P:intracellular iron ion homeostasis"/>
    <property type="evidence" value="ECO:0007669"/>
    <property type="project" value="TreeGrafter"/>
</dbReference>
<dbReference type="InterPro" id="IPR008271">
    <property type="entry name" value="Ser/Thr_kinase_AS"/>
</dbReference>
<feature type="region of interest" description="Disordered" evidence="18">
    <location>
        <begin position="1139"/>
        <end position="1175"/>
    </location>
</feature>
<evidence type="ECO:0000313" key="24">
    <source>
        <dbReference type="Proteomes" id="UP001438707"/>
    </source>
</evidence>
<evidence type="ECO:0000259" key="20">
    <source>
        <dbReference type="PROSITE" id="PS50011"/>
    </source>
</evidence>
<evidence type="ECO:0000256" key="12">
    <source>
        <dbReference type="ARBA" id="ARBA00038035"/>
    </source>
</evidence>
<dbReference type="PROSITE" id="PS00108">
    <property type="entry name" value="PROTEIN_KINASE_ST"/>
    <property type="match status" value="1"/>
</dbReference>
<feature type="domain" description="ABC transmembrane type-1" evidence="22">
    <location>
        <begin position="66"/>
        <end position="349"/>
    </location>
</feature>
<dbReference type="GO" id="GO:0016887">
    <property type="term" value="F:ATP hydrolysis activity"/>
    <property type="evidence" value="ECO:0007669"/>
    <property type="project" value="InterPro"/>
</dbReference>
<feature type="compositionally biased region" description="Polar residues" evidence="18">
    <location>
        <begin position="413"/>
        <end position="425"/>
    </location>
</feature>
<keyword evidence="4" id="KW-0808">Transferase</keyword>
<comment type="subcellular location">
    <subcellularLocation>
        <location evidence="1">Membrane</location>
        <topology evidence="1">Multi-pass membrane protein</topology>
    </subcellularLocation>
</comment>
<feature type="compositionally biased region" description="Polar residues" evidence="18">
    <location>
        <begin position="1074"/>
        <end position="1095"/>
    </location>
</feature>
<feature type="compositionally biased region" description="Pro residues" evidence="18">
    <location>
        <begin position="28"/>
        <end position="38"/>
    </location>
</feature>
<dbReference type="CDD" id="cd06623">
    <property type="entry name" value="PKc_MAPKK_plant_like"/>
    <property type="match status" value="1"/>
</dbReference>
<dbReference type="InterPro" id="IPR017871">
    <property type="entry name" value="ABC_transporter-like_CS"/>
</dbReference>
<dbReference type="InterPro" id="IPR039421">
    <property type="entry name" value="Type_1_exporter"/>
</dbReference>
<evidence type="ECO:0000256" key="11">
    <source>
        <dbReference type="ARBA" id="ARBA00024363"/>
    </source>
</evidence>
<evidence type="ECO:0000256" key="4">
    <source>
        <dbReference type="ARBA" id="ARBA00022679"/>
    </source>
</evidence>
<dbReference type="Pfam" id="PF00664">
    <property type="entry name" value="ABC_membrane"/>
    <property type="match status" value="1"/>
</dbReference>
<keyword evidence="10 19" id="KW-0472">Membrane</keyword>
<dbReference type="PANTHER" id="PTHR24221">
    <property type="entry name" value="ATP-BINDING CASSETTE SUB-FAMILY B"/>
    <property type="match status" value="1"/>
</dbReference>
<evidence type="ECO:0000256" key="7">
    <source>
        <dbReference type="ARBA" id="ARBA00022777"/>
    </source>
</evidence>
<feature type="region of interest" description="Disordered" evidence="18">
    <location>
        <begin position="1197"/>
        <end position="1246"/>
    </location>
</feature>
<keyword evidence="8 17" id="KW-0067">ATP-binding</keyword>
<evidence type="ECO:0000256" key="5">
    <source>
        <dbReference type="ARBA" id="ARBA00022692"/>
    </source>
</evidence>
<evidence type="ECO:0000313" key="23">
    <source>
        <dbReference type="EMBL" id="KAK9827759.1"/>
    </source>
</evidence>
<dbReference type="Gene3D" id="1.10.510.10">
    <property type="entry name" value="Transferase(Phosphotransferase) domain 1"/>
    <property type="match status" value="1"/>
</dbReference>
<feature type="domain" description="Protein kinase" evidence="20">
    <location>
        <begin position="775"/>
        <end position="1037"/>
    </location>
</feature>
<dbReference type="GO" id="GO:0140359">
    <property type="term" value="F:ABC-type transporter activity"/>
    <property type="evidence" value="ECO:0007669"/>
    <property type="project" value="InterPro"/>
</dbReference>
<feature type="transmembrane region" description="Helical" evidence="19">
    <location>
        <begin position="60"/>
        <end position="85"/>
    </location>
</feature>
<feature type="compositionally biased region" description="Polar residues" evidence="18">
    <location>
        <begin position="1"/>
        <end position="14"/>
    </location>
</feature>
<feature type="compositionally biased region" description="Polar residues" evidence="18">
    <location>
        <begin position="1351"/>
        <end position="1364"/>
    </location>
</feature>
<feature type="compositionally biased region" description="Low complexity" evidence="18">
    <location>
        <begin position="371"/>
        <end position="389"/>
    </location>
</feature>
<evidence type="ECO:0000256" key="14">
    <source>
        <dbReference type="ARBA" id="ARBA00049014"/>
    </source>
</evidence>
<evidence type="ECO:0000256" key="6">
    <source>
        <dbReference type="ARBA" id="ARBA00022741"/>
    </source>
</evidence>
<dbReference type="SUPFAM" id="SSF56112">
    <property type="entry name" value="Protein kinase-like (PK-like)"/>
    <property type="match status" value="1"/>
</dbReference>
<keyword evidence="3" id="KW-0723">Serine/threonine-protein kinase</keyword>
<feature type="compositionally biased region" description="Low complexity" evidence="18">
    <location>
        <begin position="1268"/>
        <end position="1280"/>
    </location>
</feature>
<comment type="catalytic activity">
    <reaction evidence="15">
        <text>L-threonyl-[protein] + ATP = O-phospho-L-threonyl-[protein] + ADP + H(+)</text>
        <dbReference type="Rhea" id="RHEA:46608"/>
        <dbReference type="Rhea" id="RHEA-COMP:11060"/>
        <dbReference type="Rhea" id="RHEA-COMP:11605"/>
        <dbReference type="ChEBI" id="CHEBI:15378"/>
        <dbReference type="ChEBI" id="CHEBI:30013"/>
        <dbReference type="ChEBI" id="CHEBI:30616"/>
        <dbReference type="ChEBI" id="CHEBI:61977"/>
        <dbReference type="ChEBI" id="CHEBI:456216"/>
        <dbReference type="EC" id="2.7.12.2"/>
    </reaction>
</comment>
<feature type="region of interest" description="Disordered" evidence="18">
    <location>
        <begin position="1351"/>
        <end position="1409"/>
    </location>
</feature>
<dbReference type="Proteomes" id="UP001438707">
    <property type="component" value="Unassembled WGS sequence"/>
</dbReference>
<feature type="region of interest" description="Disordered" evidence="18">
    <location>
        <begin position="1051"/>
        <end position="1112"/>
    </location>
</feature>
<dbReference type="FunFam" id="1.10.510.10:FF:000432">
    <property type="entry name" value="mitogen-activated protein kinase kinase 3"/>
    <property type="match status" value="1"/>
</dbReference>
<dbReference type="PROSITE" id="PS00107">
    <property type="entry name" value="PROTEIN_KINASE_ATP"/>
    <property type="match status" value="1"/>
</dbReference>
<gene>
    <name evidence="23" type="ORF">WJX74_001310</name>
</gene>
<dbReference type="GO" id="GO:0004708">
    <property type="term" value="F:MAP kinase kinase activity"/>
    <property type="evidence" value="ECO:0007669"/>
    <property type="project" value="UniProtKB-EC"/>
</dbReference>
<dbReference type="InterPro" id="IPR003593">
    <property type="entry name" value="AAA+_ATPase"/>
</dbReference>
<proteinExistence type="inferred from homology"/>
<dbReference type="PROSITE" id="PS50011">
    <property type="entry name" value="PROTEIN_KINASE_DOM"/>
    <property type="match status" value="1"/>
</dbReference>
<evidence type="ECO:0000256" key="17">
    <source>
        <dbReference type="PROSITE-ProRule" id="PRU10141"/>
    </source>
</evidence>
<comment type="caution">
    <text evidence="23">The sequence shown here is derived from an EMBL/GenBank/DDBJ whole genome shotgun (WGS) entry which is preliminary data.</text>
</comment>
<dbReference type="Pfam" id="PF00005">
    <property type="entry name" value="ABC_tran"/>
    <property type="match status" value="1"/>
</dbReference>
<keyword evidence="9 19" id="KW-1133">Transmembrane helix</keyword>
<dbReference type="Gene3D" id="3.30.200.20">
    <property type="entry name" value="Phosphorylase Kinase, domain 1"/>
    <property type="match status" value="1"/>
</dbReference>
<keyword evidence="2" id="KW-0813">Transport</keyword>
<dbReference type="EMBL" id="JALJOS010000017">
    <property type="protein sequence ID" value="KAK9827759.1"/>
    <property type="molecule type" value="Genomic_DNA"/>
</dbReference>
<evidence type="ECO:0000256" key="16">
    <source>
        <dbReference type="ARBA" id="ARBA00051693"/>
    </source>
</evidence>
<comment type="similarity">
    <text evidence="11">Belongs to the ABC transporter superfamily. ABCB family. Heavy Metal importer (TC 3.A.1.210) subfamily.</text>
</comment>
<feature type="region of interest" description="Disordered" evidence="18">
    <location>
        <begin position="371"/>
        <end position="426"/>
    </location>
</feature>
<feature type="region of interest" description="Disordered" evidence="18">
    <location>
        <begin position="1"/>
        <end position="38"/>
    </location>
</feature>
<keyword evidence="6 17" id="KW-0547">Nucleotide-binding</keyword>
<comment type="catalytic activity">
    <reaction evidence="14">
        <text>L-seryl-[protein] + ATP = O-phospho-L-seryl-[protein] + ADP + H(+)</text>
        <dbReference type="Rhea" id="RHEA:17989"/>
        <dbReference type="Rhea" id="RHEA-COMP:9863"/>
        <dbReference type="Rhea" id="RHEA-COMP:11604"/>
        <dbReference type="ChEBI" id="CHEBI:15378"/>
        <dbReference type="ChEBI" id="CHEBI:29999"/>
        <dbReference type="ChEBI" id="CHEBI:30616"/>
        <dbReference type="ChEBI" id="CHEBI:83421"/>
        <dbReference type="ChEBI" id="CHEBI:456216"/>
        <dbReference type="EC" id="2.7.12.2"/>
    </reaction>
</comment>
<feature type="compositionally biased region" description="Low complexity" evidence="18">
    <location>
        <begin position="1216"/>
        <end position="1234"/>
    </location>
</feature>
<dbReference type="GO" id="GO:0005524">
    <property type="term" value="F:ATP binding"/>
    <property type="evidence" value="ECO:0007669"/>
    <property type="project" value="UniProtKB-UniRule"/>
</dbReference>
<evidence type="ECO:0000256" key="13">
    <source>
        <dbReference type="ARBA" id="ARBA00038999"/>
    </source>
</evidence>
<evidence type="ECO:0000256" key="18">
    <source>
        <dbReference type="SAM" id="MobiDB-lite"/>
    </source>
</evidence>
<dbReference type="InterPro" id="IPR017441">
    <property type="entry name" value="Protein_kinase_ATP_BS"/>
</dbReference>
<feature type="transmembrane region" description="Helical" evidence="19">
    <location>
        <begin position="178"/>
        <end position="201"/>
    </location>
</feature>
<feature type="region of interest" description="Disordered" evidence="18">
    <location>
        <begin position="1263"/>
        <end position="1302"/>
    </location>
</feature>
<dbReference type="InterPro" id="IPR003439">
    <property type="entry name" value="ABC_transporter-like_ATP-bd"/>
</dbReference>
<keyword evidence="24" id="KW-1185">Reference proteome</keyword>
<dbReference type="EC" id="2.7.12.2" evidence="13"/>